<dbReference type="Pfam" id="PF12833">
    <property type="entry name" value="HTH_18"/>
    <property type="match status" value="1"/>
</dbReference>
<name>A0ABP7L0N8_9ACTN</name>
<evidence type="ECO:0000259" key="4">
    <source>
        <dbReference type="PROSITE" id="PS01124"/>
    </source>
</evidence>
<keyword evidence="3" id="KW-0804">Transcription</keyword>
<gene>
    <name evidence="5" type="ORF">GCM10022207_67550</name>
</gene>
<keyword evidence="6" id="KW-1185">Reference proteome</keyword>
<dbReference type="InterPro" id="IPR020449">
    <property type="entry name" value="Tscrpt_reg_AraC-type_HTH"/>
</dbReference>
<evidence type="ECO:0000256" key="2">
    <source>
        <dbReference type="ARBA" id="ARBA00023125"/>
    </source>
</evidence>
<dbReference type="InterPro" id="IPR032783">
    <property type="entry name" value="AraC_lig"/>
</dbReference>
<keyword evidence="2" id="KW-0238">DNA-binding</keyword>
<accession>A0ABP7L0N8</accession>
<proteinExistence type="predicted"/>
<dbReference type="PROSITE" id="PS01124">
    <property type="entry name" value="HTH_ARAC_FAMILY_2"/>
    <property type="match status" value="1"/>
</dbReference>
<dbReference type="SUPFAM" id="SSF46689">
    <property type="entry name" value="Homeodomain-like"/>
    <property type="match status" value="1"/>
</dbReference>
<evidence type="ECO:0000256" key="3">
    <source>
        <dbReference type="ARBA" id="ARBA00023163"/>
    </source>
</evidence>
<evidence type="ECO:0000313" key="5">
    <source>
        <dbReference type="EMBL" id="GAA3890451.1"/>
    </source>
</evidence>
<dbReference type="EMBL" id="BAAAZA010000026">
    <property type="protein sequence ID" value="GAA3890451.1"/>
    <property type="molecule type" value="Genomic_DNA"/>
</dbReference>
<dbReference type="Proteomes" id="UP001501563">
    <property type="component" value="Unassembled WGS sequence"/>
</dbReference>
<feature type="domain" description="HTH araC/xylS-type" evidence="4">
    <location>
        <begin position="206"/>
        <end position="304"/>
    </location>
</feature>
<evidence type="ECO:0000313" key="6">
    <source>
        <dbReference type="Proteomes" id="UP001501563"/>
    </source>
</evidence>
<dbReference type="Gene3D" id="1.10.10.60">
    <property type="entry name" value="Homeodomain-like"/>
    <property type="match status" value="1"/>
</dbReference>
<dbReference type="PRINTS" id="PR00032">
    <property type="entry name" value="HTHARAC"/>
</dbReference>
<dbReference type="InterPro" id="IPR050204">
    <property type="entry name" value="AraC_XylS_family_regulators"/>
</dbReference>
<comment type="caution">
    <text evidence="5">The sequence shown here is derived from an EMBL/GenBank/DDBJ whole genome shotgun (WGS) entry which is preliminary data.</text>
</comment>
<dbReference type="PANTHER" id="PTHR46796">
    <property type="entry name" value="HTH-TYPE TRANSCRIPTIONAL ACTIVATOR RHAS-RELATED"/>
    <property type="match status" value="1"/>
</dbReference>
<organism evidence="5 6">
    <name type="scientific">Streptomyces lannensis</name>
    <dbReference type="NCBI Taxonomy" id="766498"/>
    <lineage>
        <taxon>Bacteria</taxon>
        <taxon>Bacillati</taxon>
        <taxon>Actinomycetota</taxon>
        <taxon>Actinomycetes</taxon>
        <taxon>Kitasatosporales</taxon>
        <taxon>Streptomycetaceae</taxon>
        <taxon>Streptomyces</taxon>
    </lineage>
</organism>
<dbReference type="InterPro" id="IPR018060">
    <property type="entry name" value="HTH_AraC"/>
</dbReference>
<dbReference type="InterPro" id="IPR018062">
    <property type="entry name" value="HTH_AraC-typ_CS"/>
</dbReference>
<dbReference type="PROSITE" id="PS00041">
    <property type="entry name" value="HTH_ARAC_FAMILY_1"/>
    <property type="match status" value="1"/>
</dbReference>
<dbReference type="PANTHER" id="PTHR46796:SF7">
    <property type="entry name" value="ARAC FAMILY TRANSCRIPTIONAL REGULATOR"/>
    <property type="match status" value="1"/>
</dbReference>
<keyword evidence="1" id="KW-0805">Transcription regulation</keyword>
<dbReference type="SMART" id="SM00342">
    <property type="entry name" value="HTH_ARAC"/>
    <property type="match status" value="1"/>
</dbReference>
<reference evidence="6" key="1">
    <citation type="journal article" date="2019" name="Int. J. Syst. Evol. Microbiol.">
        <title>The Global Catalogue of Microorganisms (GCM) 10K type strain sequencing project: providing services to taxonomists for standard genome sequencing and annotation.</title>
        <authorList>
            <consortium name="The Broad Institute Genomics Platform"/>
            <consortium name="The Broad Institute Genome Sequencing Center for Infectious Disease"/>
            <person name="Wu L."/>
            <person name="Ma J."/>
        </authorList>
    </citation>
    <scope>NUCLEOTIDE SEQUENCE [LARGE SCALE GENOMIC DNA]</scope>
    <source>
        <strain evidence="6">JCM 16578</strain>
    </source>
</reference>
<dbReference type="Pfam" id="PF12852">
    <property type="entry name" value="Cupin_6"/>
    <property type="match status" value="1"/>
</dbReference>
<dbReference type="InterPro" id="IPR009057">
    <property type="entry name" value="Homeodomain-like_sf"/>
</dbReference>
<evidence type="ECO:0000256" key="1">
    <source>
        <dbReference type="ARBA" id="ARBA00023015"/>
    </source>
</evidence>
<sequence length="315" mass="33797">MSYFADVSDDLGTVFDLLEGNGVISAGLAAGGRWRTGFRPDVRLKLLTVARGGVRVSADGADAQVMSVGDVVVLNGCKFVGIEDALETGGLQTTFTHPPDQAFYEAGGGDDTVVVGGHIDLSEGADALVGGLSGPLLYLPAGRDTERLARTLNHLVDEAMSTRVASEPAGRLHARLVILEVLRAAVRDGESVPIGWARGLLDEALRPALRAIHADPGRLWRVEELARHSAMSRTVFAERFATVVGKPPLAYLTGWRMYAARRALRDEDVRVDELAMRLGYSTASAFSTAFRREVGESPRAYRTRFTGHEAVPAVS</sequence>
<protein>
    <submittedName>
        <fullName evidence="5">AraC family transcriptional regulator</fullName>
    </submittedName>
</protein>